<dbReference type="InterPro" id="IPR045021">
    <property type="entry name" value="PSI1/2/3"/>
</dbReference>
<name>A0A1R3IXZ6_COCAP</name>
<reference evidence="4 5" key="1">
    <citation type="submission" date="2013-09" db="EMBL/GenBank/DDBJ databases">
        <title>Corchorus capsularis genome sequencing.</title>
        <authorList>
            <person name="Alam M."/>
            <person name="Haque M.S."/>
            <person name="Islam M.S."/>
            <person name="Emdad E.M."/>
            <person name="Islam M.M."/>
            <person name="Ahmed B."/>
            <person name="Halim A."/>
            <person name="Hossen Q.M.M."/>
            <person name="Hossain M.Z."/>
            <person name="Ahmed R."/>
            <person name="Khan M.M."/>
            <person name="Islam R."/>
            <person name="Rashid M.M."/>
            <person name="Khan S.A."/>
            <person name="Rahman M.S."/>
            <person name="Alam M."/>
        </authorList>
    </citation>
    <scope>NUCLEOTIDE SEQUENCE [LARGE SCALE GENOMIC DNA]</scope>
    <source>
        <strain evidence="5">cv. CVL-1</strain>
        <tissue evidence="4">Whole seedling</tissue>
    </source>
</reference>
<evidence type="ECO:0000313" key="5">
    <source>
        <dbReference type="Proteomes" id="UP000188268"/>
    </source>
</evidence>
<evidence type="ECO:0000313" key="4">
    <source>
        <dbReference type="EMBL" id="OMO87424.1"/>
    </source>
</evidence>
<dbReference type="Proteomes" id="UP000188268">
    <property type="component" value="Unassembled WGS sequence"/>
</dbReference>
<feature type="region of interest" description="Disordered" evidence="1">
    <location>
        <begin position="553"/>
        <end position="638"/>
    </location>
</feature>
<protein>
    <recommendedName>
        <fullName evidence="6">DUF668 domain-containing protein</fullName>
    </recommendedName>
</protein>
<dbReference type="InterPro" id="IPR021864">
    <property type="entry name" value="DUF3475"/>
</dbReference>
<dbReference type="Pfam" id="PF11961">
    <property type="entry name" value="DUF3475"/>
    <property type="match status" value="1"/>
</dbReference>
<feature type="compositionally biased region" description="Polar residues" evidence="1">
    <location>
        <begin position="625"/>
        <end position="638"/>
    </location>
</feature>
<keyword evidence="5" id="KW-1185">Reference proteome</keyword>
<feature type="compositionally biased region" description="Low complexity" evidence="1">
    <location>
        <begin position="604"/>
        <end position="624"/>
    </location>
</feature>
<feature type="compositionally biased region" description="Basic and acidic residues" evidence="1">
    <location>
        <begin position="10"/>
        <end position="22"/>
    </location>
</feature>
<feature type="domain" description="DUF668" evidence="2">
    <location>
        <begin position="355"/>
        <end position="439"/>
    </location>
</feature>
<dbReference type="OrthoDB" id="2020544at2759"/>
<dbReference type="GO" id="GO:0043434">
    <property type="term" value="P:response to peptide hormone"/>
    <property type="evidence" value="ECO:0007669"/>
    <property type="project" value="EnsemblPlants"/>
</dbReference>
<comment type="caution">
    <text evidence="4">The sequence shown here is derived from an EMBL/GenBank/DDBJ whole genome shotgun (WGS) entry which is preliminary data.</text>
</comment>
<sequence>MGGVCSGGTRPKDRSIKPEKKNKTGVSGKLKSKTSFSKQKGNSNPHSYANGDGFDKYRQRHDSGDFGLQFSRELKPSTPARTAVSKVGHKGSFLGRAGIMGLERAVDVLDTLGSSMSNLNAGSGFITGLASRGNRISILAFEVANTIAKGANLMQSLSEDNIQFLKKDVLHSEGVQKLVSTNIKELLSIAAADKREELDVFSREVIRFGDLCKDPQWHNLGRYFSKLDVENSLNRQSRAEADMTLQELTTLAQHTSELYHELNALDRFDQDYRRKLEEVESLNLPKRGENLMILQSELKQQRKLVRSLKKKSLWSRTLEEIMEKLVDIVTYMHQVIFEAFGEPVRKETTANPQKLGVAGLALHYANVIHQIDNIVTRPASLPPNIRDTLYHGLPPAVKKALRSRILSMDSKEERSISQVKDEMEKTLQWLVPVATNTTKAHQGFGWVGEWANTGNEFGRSAAGSNSLTRLQTLYHADKQKTDAYILELVAWLHQLISLVKQRDHGFRPQPVRSPTYKGLEFHSKMQRYLSFNGGIKPPRVELSQEDRNLLNKGHSLIPAGTSEPTTNQQQIPDGVPQGEGTNAPLLPSAPNNNIPKIPFAKPTGNGNQGQQQQSQLGFQQQNPNYPQSGFNQPYPSTINQPYTGLNQPFSTINQPFGATGQPGFARNAPFENGVSKEKSCIQGVVFVSLLTVMFTFV</sequence>
<dbReference type="InterPro" id="IPR007700">
    <property type="entry name" value="DUF668"/>
</dbReference>
<evidence type="ECO:0000259" key="2">
    <source>
        <dbReference type="Pfam" id="PF05003"/>
    </source>
</evidence>
<feature type="compositionally biased region" description="Low complexity" evidence="1">
    <location>
        <begin position="582"/>
        <end position="595"/>
    </location>
</feature>
<feature type="domain" description="DUF3475" evidence="3">
    <location>
        <begin position="138"/>
        <end position="194"/>
    </location>
</feature>
<evidence type="ECO:0000256" key="1">
    <source>
        <dbReference type="SAM" id="MobiDB-lite"/>
    </source>
</evidence>
<dbReference type="AlphaFoldDB" id="A0A1R3IXZ6"/>
<dbReference type="PANTHER" id="PTHR31730">
    <property type="entry name" value="OS01G0873900 PROTEIN"/>
    <property type="match status" value="1"/>
</dbReference>
<dbReference type="Pfam" id="PF05003">
    <property type="entry name" value="DUF668"/>
    <property type="match status" value="1"/>
</dbReference>
<feature type="region of interest" description="Disordered" evidence="1">
    <location>
        <begin position="1"/>
        <end position="56"/>
    </location>
</feature>
<proteinExistence type="predicted"/>
<dbReference type="STRING" id="210143.A0A1R3IXZ6"/>
<dbReference type="EMBL" id="AWWV01009221">
    <property type="protein sequence ID" value="OMO87424.1"/>
    <property type="molecule type" value="Genomic_DNA"/>
</dbReference>
<feature type="compositionally biased region" description="Polar residues" evidence="1">
    <location>
        <begin position="33"/>
        <end position="47"/>
    </location>
</feature>
<dbReference type="OMA" id="HSEGVQK"/>
<accession>A0A1R3IXZ6</accession>
<feature type="compositionally biased region" description="Polar residues" evidence="1">
    <location>
        <begin position="562"/>
        <end position="571"/>
    </location>
</feature>
<evidence type="ECO:0008006" key="6">
    <source>
        <dbReference type="Google" id="ProtNLM"/>
    </source>
</evidence>
<dbReference type="Gramene" id="OMO87424">
    <property type="protein sequence ID" value="OMO87424"/>
    <property type="gene ID" value="CCACVL1_09067"/>
</dbReference>
<organism evidence="4 5">
    <name type="scientific">Corchorus capsularis</name>
    <name type="common">Jute</name>
    <dbReference type="NCBI Taxonomy" id="210143"/>
    <lineage>
        <taxon>Eukaryota</taxon>
        <taxon>Viridiplantae</taxon>
        <taxon>Streptophyta</taxon>
        <taxon>Embryophyta</taxon>
        <taxon>Tracheophyta</taxon>
        <taxon>Spermatophyta</taxon>
        <taxon>Magnoliopsida</taxon>
        <taxon>eudicotyledons</taxon>
        <taxon>Gunneridae</taxon>
        <taxon>Pentapetalae</taxon>
        <taxon>rosids</taxon>
        <taxon>malvids</taxon>
        <taxon>Malvales</taxon>
        <taxon>Malvaceae</taxon>
        <taxon>Grewioideae</taxon>
        <taxon>Apeibeae</taxon>
        <taxon>Corchorus</taxon>
    </lineage>
</organism>
<dbReference type="GO" id="GO:0005634">
    <property type="term" value="C:nucleus"/>
    <property type="evidence" value="ECO:0007669"/>
    <property type="project" value="EnsemblPlants"/>
</dbReference>
<dbReference type="PANTHER" id="PTHR31730:SF18">
    <property type="entry name" value="PROTEIN PSK SIMULATOR 2"/>
    <property type="match status" value="1"/>
</dbReference>
<gene>
    <name evidence="4" type="ORF">CCACVL1_09067</name>
</gene>
<evidence type="ECO:0000259" key="3">
    <source>
        <dbReference type="Pfam" id="PF11961"/>
    </source>
</evidence>
<dbReference type="GO" id="GO:0045927">
    <property type="term" value="P:positive regulation of growth"/>
    <property type="evidence" value="ECO:0007669"/>
    <property type="project" value="EnsemblPlants"/>
</dbReference>